<dbReference type="PANTHER" id="PTHR13315">
    <property type="entry name" value="METALLO PHOSPHOESTERASE RELATED"/>
    <property type="match status" value="1"/>
</dbReference>
<dbReference type="GO" id="GO:0006506">
    <property type="term" value="P:GPI anchor biosynthetic process"/>
    <property type="evidence" value="ECO:0007669"/>
    <property type="project" value="InterPro"/>
</dbReference>
<name>A0A166EPT8_DAUCS</name>
<evidence type="ECO:0000259" key="6">
    <source>
        <dbReference type="Pfam" id="PF00149"/>
    </source>
</evidence>
<reference evidence="7" key="1">
    <citation type="journal article" date="2016" name="Nat. Genet.">
        <title>A high-quality carrot genome assembly provides new insights into carotenoid accumulation and asterid genome evolution.</title>
        <authorList>
            <person name="Iorizzo M."/>
            <person name="Ellison S."/>
            <person name="Senalik D."/>
            <person name="Zeng P."/>
            <person name="Satapoomin P."/>
            <person name="Huang J."/>
            <person name="Bowman M."/>
            <person name="Iovene M."/>
            <person name="Sanseverino W."/>
            <person name="Cavagnaro P."/>
            <person name="Yildiz M."/>
            <person name="Macko-Podgorni A."/>
            <person name="Moranska E."/>
            <person name="Grzebelus E."/>
            <person name="Grzebelus D."/>
            <person name="Ashrafi H."/>
            <person name="Zheng Z."/>
            <person name="Cheng S."/>
            <person name="Spooner D."/>
            <person name="Van Deynze A."/>
            <person name="Simon P."/>
        </authorList>
    </citation>
    <scope>NUCLEOTIDE SEQUENCE [LARGE SCALE GENOMIC DNA]</scope>
    <source>
        <tissue evidence="7">Leaf</tissue>
    </source>
</reference>
<protein>
    <recommendedName>
        <fullName evidence="6">Calcineurin-like phosphoesterase domain-containing protein</fullName>
    </recommendedName>
</protein>
<dbReference type="AlphaFoldDB" id="A0A166EPT8"/>
<dbReference type="GO" id="GO:0016787">
    <property type="term" value="F:hydrolase activity"/>
    <property type="evidence" value="ECO:0007669"/>
    <property type="project" value="InterPro"/>
</dbReference>
<dbReference type="InterPro" id="IPR033308">
    <property type="entry name" value="PGAP5/Cdc1/Ted1"/>
</dbReference>
<evidence type="ECO:0000313" key="7">
    <source>
        <dbReference type="EMBL" id="KZN06828.1"/>
    </source>
</evidence>
<dbReference type="OMA" id="LHCMKYP"/>
<keyword evidence="4 5" id="KW-0472">Membrane</keyword>
<comment type="subcellular location">
    <subcellularLocation>
        <location evidence="1">Membrane</location>
        <topology evidence="1">Multi-pass membrane protein</topology>
    </subcellularLocation>
</comment>
<evidence type="ECO:0000256" key="1">
    <source>
        <dbReference type="ARBA" id="ARBA00004141"/>
    </source>
</evidence>
<comment type="caution">
    <text evidence="7">The sequence shown here is derived from an EMBL/GenBank/DDBJ whole genome shotgun (WGS) entry which is preliminary data.</text>
</comment>
<dbReference type="SUPFAM" id="SSF56300">
    <property type="entry name" value="Metallo-dependent phosphatases"/>
    <property type="match status" value="1"/>
</dbReference>
<dbReference type="Gramene" id="KZN06828">
    <property type="protein sequence ID" value="KZN06828"/>
    <property type="gene ID" value="DCAR_007665"/>
</dbReference>
<evidence type="ECO:0000256" key="3">
    <source>
        <dbReference type="ARBA" id="ARBA00022989"/>
    </source>
</evidence>
<evidence type="ECO:0000256" key="2">
    <source>
        <dbReference type="ARBA" id="ARBA00022692"/>
    </source>
</evidence>
<dbReference type="STRING" id="79200.A0A166EPT8"/>
<accession>A0A166EPT8</accession>
<dbReference type="Gene3D" id="3.60.21.10">
    <property type="match status" value="1"/>
</dbReference>
<keyword evidence="3 5" id="KW-1133">Transmembrane helix</keyword>
<organism evidence="7">
    <name type="scientific">Daucus carota subsp. sativus</name>
    <name type="common">Carrot</name>
    <dbReference type="NCBI Taxonomy" id="79200"/>
    <lineage>
        <taxon>Eukaryota</taxon>
        <taxon>Viridiplantae</taxon>
        <taxon>Streptophyta</taxon>
        <taxon>Embryophyta</taxon>
        <taxon>Tracheophyta</taxon>
        <taxon>Spermatophyta</taxon>
        <taxon>Magnoliopsida</taxon>
        <taxon>eudicotyledons</taxon>
        <taxon>Gunneridae</taxon>
        <taxon>Pentapetalae</taxon>
        <taxon>asterids</taxon>
        <taxon>campanulids</taxon>
        <taxon>Apiales</taxon>
        <taxon>Apiaceae</taxon>
        <taxon>Apioideae</taxon>
        <taxon>Scandiceae</taxon>
        <taxon>Daucinae</taxon>
        <taxon>Daucus</taxon>
        <taxon>Daucus sect. Daucus</taxon>
    </lineage>
</organism>
<dbReference type="CDD" id="cd07384">
    <property type="entry name" value="MPP_Cdc1_like"/>
    <property type="match status" value="1"/>
</dbReference>
<dbReference type="EMBL" id="LNRQ01000002">
    <property type="protein sequence ID" value="KZN06828.1"/>
    <property type="molecule type" value="Genomic_DNA"/>
</dbReference>
<dbReference type="PANTHER" id="PTHR13315:SF4">
    <property type="entry name" value="METALLOPHOSPHOESTERASE, ISOFORM E"/>
    <property type="match status" value="1"/>
</dbReference>
<gene>
    <name evidence="7" type="ORF">DCAR_007665</name>
</gene>
<sequence>MTWNLTAMMCLIWALTLLYGEMFAFWVPSVFTCSWPHLSSKIKRIEYPDDFVKVAVLADPQLMDRTSLSVAPKSLALEIAQFYTDVYMRRAFLASVLPFEPDVILFLGDYFDGGPYLSDEEWQESLSRLRHIFDLDTLDSVKHIKVYHLPGNHDVGYSALHSHMPQTLPSNPSSKQWVEHLPTQSLHPNKVFSRYENVFGTRNYQFKVGGLDFIAIDAQTLDGHPQRDSTSATWKFVKNVSMDSSSVPRVLLSHIPLYRSSDTSCGPYRSSNIINQRVRRDDLGEDILYQNYISEEKTESLLDSVRPVFVLSGHDHDQCTVTHTSKYGPVTEQTLGTISWQQGNLYPSFMLLSAWNHSFPNATIGKDAVLTHLCFLPLQTHIYIWYLCQFVLTLLLALFWPTSGVSILGHVDFTGYIRSVISCNIFKGSKEKVDEENCEYDMVWDAEGSMHLVKRMIKAAVSSNENGATERGNAVMRSAAKKQLMQDTDVLMPSDVSVHVPTDTSTKIAPRINKSKANMAIRRIIRTIRVITVVAAVNLPIYMILLFKDWIDK</sequence>
<keyword evidence="2 5" id="KW-0812">Transmembrane</keyword>
<feature type="transmembrane region" description="Helical" evidence="5">
    <location>
        <begin position="382"/>
        <end position="400"/>
    </location>
</feature>
<dbReference type="InterPro" id="IPR004843">
    <property type="entry name" value="Calcineurin-like_PHP"/>
</dbReference>
<feature type="domain" description="Calcineurin-like phosphoesterase" evidence="6">
    <location>
        <begin position="92"/>
        <end position="317"/>
    </location>
</feature>
<dbReference type="GO" id="GO:0016020">
    <property type="term" value="C:membrane"/>
    <property type="evidence" value="ECO:0007669"/>
    <property type="project" value="UniProtKB-SubCell"/>
</dbReference>
<dbReference type="Pfam" id="PF00149">
    <property type="entry name" value="Metallophos"/>
    <property type="match status" value="1"/>
</dbReference>
<evidence type="ECO:0000256" key="5">
    <source>
        <dbReference type="SAM" id="Phobius"/>
    </source>
</evidence>
<dbReference type="GO" id="GO:0005783">
    <property type="term" value="C:endoplasmic reticulum"/>
    <property type="evidence" value="ECO:0007669"/>
    <property type="project" value="TreeGrafter"/>
</dbReference>
<evidence type="ECO:0000256" key="4">
    <source>
        <dbReference type="ARBA" id="ARBA00023136"/>
    </source>
</evidence>
<feature type="transmembrane region" description="Helical" evidence="5">
    <location>
        <begin position="528"/>
        <end position="547"/>
    </location>
</feature>
<dbReference type="InterPro" id="IPR029052">
    <property type="entry name" value="Metallo-depent_PP-like"/>
</dbReference>
<proteinExistence type="predicted"/>